<organism evidence="1 2">
    <name type="scientific">Corallococcus praedator</name>
    <dbReference type="NCBI Taxonomy" id="2316724"/>
    <lineage>
        <taxon>Bacteria</taxon>
        <taxon>Pseudomonadati</taxon>
        <taxon>Myxococcota</taxon>
        <taxon>Myxococcia</taxon>
        <taxon>Myxococcales</taxon>
        <taxon>Cystobacterineae</taxon>
        <taxon>Myxococcaceae</taxon>
        <taxon>Corallococcus</taxon>
    </lineage>
</organism>
<comment type="caution">
    <text evidence="1">The sequence shown here is derived from an EMBL/GenBank/DDBJ whole genome shotgun (WGS) entry which is preliminary data.</text>
</comment>
<keyword evidence="2" id="KW-1185">Reference proteome</keyword>
<evidence type="ECO:0000313" key="1">
    <source>
        <dbReference type="EMBL" id="RKI17772.1"/>
    </source>
</evidence>
<evidence type="ECO:0000313" key="2">
    <source>
        <dbReference type="Proteomes" id="UP000278907"/>
    </source>
</evidence>
<dbReference type="EMBL" id="RAWI01000001">
    <property type="protein sequence ID" value="RKI17772.1"/>
    <property type="molecule type" value="Genomic_DNA"/>
</dbReference>
<protein>
    <submittedName>
        <fullName evidence="1">Uncharacterized protein</fullName>
    </submittedName>
</protein>
<gene>
    <name evidence="1" type="ORF">D7Y13_00345</name>
</gene>
<sequence length="72" mass="7772">MWPILSAECDYSGKWFSENRASDALELAETTVLDAFRADDRPSRNGLRIAGFAYFARTDLVTALGAAACGAP</sequence>
<accession>A0ABX9QSB5</accession>
<dbReference type="RefSeq" id="WP_120530880.1">
    <property type="nucleotide sequence ID" value="NZ_RAWI01000001.1"/>
</dbReference>
<dbReference type="Proteomes" id="UP000278907">
    <property type="component" value="Unassembled WGS sequence"/>
</dbReference>
<name>A0ABX9QSB5_9BACT</name>
<reference evidence="1 2" key="1">
    <citation type="submission" date="2018-09" db="EMBL/GenBank/DDBJ databases">
        <authorList>
            <person name="Livingstone P.G."/>
            <person name="Whitworth D.E."/>
        </authorList>
    </citation>
    <scope>NUCLEOTIDE SEQUENCE [LARGE SCALE GENOMIC DNA]</scope>
    <source>
        <strain evidence="1 2">CA031B</strain>
    </source>
</reference>
<proteinExistence type="predicted"/>